<comment type="caution">
    <text evidence="3">The sequence shown here is derived from an EMBL/GenBank/DDBJ whole genome shotgun (WGS) entry which is preliminary data.</text>
</comment>
<proteinExistence type="predicted"/>
<dbReference type="EMBL" id="JAEPRB010000009">
    <property type="protein sequence ID" value="KAG2227198.1"/>
    <property type="molecule type" value="Genomic_DNA"/>
</dbReference>
<accession>A0A8H7VSJ2</accession>
<dbReference type="OrthoDB" id="2290689at2759"/>
<gene>
    <name evidence="3" type="ORF">INT45_008442</name>
</gene>
<evidence type="ECO:0000256" key="1">
    <source>
        <dbReference type="SAM" id="MobiDB-lite"/>
    </source>
</evidence>
<evidence type="ECO:0000313" key="3">
    <source>
        <dbReference type="EMBL" id="KAG2227198.1"/>
    </source>
</evidence>
<feature type="compositionally biased region" description="Low complexity" evidence="1">
    <location>
        <begin position="156"/>
        <end position="196"/>
    </location>
</feature>
<evidence type="ECO:0000313" key="4">
    <source>
        <dbReference type="Proteomes" id="UP000646827"/>
    </source>
</evidence>
<feature type="chain" id="PRO_5034432481" evidence="2">
    <location>
        <begin position="19"/>
        <end position="231"/>
    </location>
</feature>
<feature type="compositionally biased region" description="Low complexity" evidence="1">
    <location>
        <begin position="82"/>
        <end position="116"/>
    </location>
</feature>
<feature type="region of interest" description="Disordered" evidence="1">
    <location>
        <begin position="20"/>
        <end position="126"/>
    </location>
</feature>
<evidence type="ECO:0000256" key="2">
    <source>
        <dbReference type="SAM" id="SignalP"/>
    </source>
</evidence>
<dbReference type="AlphaFoldDB" id="A0A8H7VSJ2"/>
<dbReference type="Proteomes" id="UP000646827">
    <property type="component" value="Unassembled WGS sequence"/>
</dbReference>
<reference evidence="3 4" key="1">
    <citation type="submission" date="2020-12" db="EMBL/GenBank/DDBJ databases">
        <title>Metabolic potential, ecology and presence of endohyphal bacteria is reflected in genomic diversity of Mucoromycotina.</title>
        <authorList>
            <person name="Muszewska A."/>
            <person name="Okrasinska A."/>
            <person name="Steczkiewicz K."/>
            <person name="Drgas O."/>
            <person name="Orlowska M."/>
            <person name="Perlinska-Lenart U."/>
            <person name="Aleksandrzak-Piekarczyk T."/>
            <person name="Szatraj K."/>
            <person name="Zielenkiewicz U."/>
            <person name="Pilsyk S."/>
            <person name="Malc E."/>
            <person name="Mieczkowski P."/>
            <person name="Kruszewska J.S."/>
            <person name="Biernat P."/>
            <person name="Pawlowska J."/>
        </authorList>
    </citation>
    <scope>NUCLEOTIDE SEQUENCE [LARGE SCALE GENOMIC DNA]</scope>
    <source>
        <strain evidence="3 4">CBS 142.35</strain>
    </source>
</reference>
<sequence>MKIQTTLLILGLAVTAYAQTDDNNTGDSTEQGVDSTITQDQQGDNNAQTTETGTELNTGAGADTGPDAETSAGADTGSDAETSAGTDTGSDADSSADAATPTTDPSAAQGADTAAATEQPELNTSIPDIDWWSTLASDASGIPTDIPSSSDLPEQASSALGDLSSAALPSPSSFAPIASSPGNPPMISSLPSSSGSLPPPSSLPDSAASKVQAGGAVSAALAMAFTWFYMF</sequence>
<feature type="signal peptide" evidence="2">
    <location>
        <begin position="1"/>
        <end position="18"/>
    </location>
</feature>
<protein>
    <submittedName>
        <fullName evidence="3">Uncharacterized protein</fullName>
    </submittedName>
</protein>
<feature type="compositionally biased region" description="Polar residues" evidence="1">
    <location>
        <begin position="20"/>
        <end position="57"/>
    </location>
</feature>
<keyword evidence="4" id="KW-1185">Reference proteome</keyword>
<organism evidence="3 4">
    <name type="scientific">Circinella minor</name>
    <dbReference type="NCBI Taxonomy" id="1195481"/>
    <lineage>
        <taxon>Eukaryota</taxon>
        <taxon>Fungi</taxon>
        <taxon>Fungi incertae sedis</taxon>
        <taxon>Mucoromycota</taxon>
        <taxon>Mucoromycotina</taxon>
        <taxon>Mucoromycetes</taxon>
        <taxon>Mucorales</taxon>
        <taxon>Lichtheimiaceae</taxon>
        <taxon>Circinella</taxon>
    </lineage>
</organism>
<feature type="region of interest" description="Disordered" evidence="1">
    <location>
        <begin position="142"/>
        <end position="209"/>
    </location>
</feature>
<name>A0A8H7VSJ2_9FUNG</name>
<keyword evidence="2" id="KW-0732">Signal</keyword>